<dbReference type="Pfam" id="PF04246">
    <property type="entry name" value="RseC_MucC"/>
    <property type="match status" value="1"/>
</dbReference>
<dbReference type="PANTHER" id="PTHR35867">
    <property type="entry name" value="PROTEIN RSEC"/>
    <property type="match status" value="1"/>
</dbReference>
<sequence>MVTEQGIIEDVSGRKILVRIKKSSACATCESRGDCGVDSGKSMVVEVANDLGGGKGDHVELSVPSGAFLKLSLLVYILPVVALIAGAFAGGAFAGVLHVPLSLASVIGGFLVMGITFYALKRFDRSLRARSEFRPRMTRILHRVGSLQGDD</sequence>
<evidence type="ECO:0000313" key="2">
    <source>
        <dbReference type="EMBL" id="MBC8177417.1"/>
    </source>
</evidence>
<dbReference type="AlphaFoldDB" id="A0A8J6MZ74"/>
<keyword evidence="1" id="KW-1133">Transmembrane helix</keyword>
<dbReference type="Proteomes" id="UP000650524">
    <property type="component" value="Unassembled WGS sequence"/>
</dbReference>
<evidence type="ECO:0000313" key="3">
    <source>
        <dbReference type="Proteomes" id="UP000650524"/>
    </source>
</evidence>
<dbReference type="InterPro" id="IPR007359">
    <property type="entry name" value="SigmaE_reg_RseC_MucC"/>
</dbReference>
<keyword evidence="1" id="KW-0812">Transmembrane</keyword>
<dbReference type="PIRSF" id="PIRSF004923">
    <property type="entry name" value="RseC"/>
    <property type="match status" value="1"/>
</dbReference>
<dbReference type="PANTHER" id="PTHR35867:SF1">
    <property type="entry name" value="PROTEIN RSEC"/>
    <property type="match status" value="1"/>
</dbReference>
<dbReference type="InterPro" id="IPR026268">
    <property type="entry name" value="RseC"/>
</dbReference>
<organism evidence="2 3">
    <name type="scientific">Candidatus Desulfacyla euxinica</name>
    <dbReference type="NCBI Taxonomy" id="2841693"/>
    <lineage>
        <taxon>Bacteria</taxon>
        <taxon>Deltaproteobacteria</taxon>
        <taxon>Candidatus Desulfacyla</taxon>
    </lineage>
</organism>
<reference evidence="2 3" key="1">
    <citation type="submission" date="2020-08" db="EMBL/GenBank/DDBJ databases">
        <title>Bridging the membrane lipid divide: bacteria of the FCB group superphylum have the potential to synthesize archaeal ether lipids.</title>
        <authorList>
            <person name="Villanueva L."/>
            <person name="Von Meijenfeldt F.A.B."/>
            <person name="Westbye A.B."/>
            <person name="Yadav S."/>
            <person name="Hopmans E.C."/>
            <person name="Dutilh B.E."/>
            <person name="Sinninghe Damste J.S."/>
        </authorList>
    </citation>
    <scope>NUCLEOTIDE SEQUENCE [LARGE SCALE GENOMIC DNA]</scope>
    <source>
        <strain evidence="2">NIOZ-UU27</strain>
    </source>
</reference>
<dbReference type="EMBL" id="JACNJD010000207">
    <property type="protein sequence ID" value="MBC8177417.1"/>
    <property type="molecule type" value="Genomic_DNA"/>
</dbReference>
<proteinExistence type="predicted"/>
<feature type="transmembrane region" description="Helical" evidence="1">
    <location>
        <begin position="101"/>
        <end position="120"/>
    </location>
</feature>
<gene>
    <name evidence="2" type="ORF">H8E19_08435</name>
</gene>
<keyword evidence="1" id="KW-0472">Membrane</keyword>
<accession>A0A8J6MZ74</accession>
<comment type="caution">
    <text evidence="2">The sequence shown here is derived from an EMBL/GenBank/DDBJ whole genome shotgun (WGS) entry which is preliminary data.</text>
</comment>
<evidence type="ECO:0000256" key="1">
    <source>
        <dbReference type="SAM" id="Phobius"/>
    </source>
</evidence>
<protein>
    <submittedName>
        <fullName evidence="2">SoxR reducing system RseC family protein</fullName>
    </submittedName>
</protein>
<feature type="transmembrane region" description="Helical" evidence="1">
    <location>
        <begin position="73"/>
        <end position="95"/>
    </location>
</feature>
<name>A0A8J6MZ74_9DELT</name>